<organism evidence="1 2">
    <name type="scientific">Popillia japonica</name>
    <name type="common">Japanese beetle</name>
    <dbReference type="NCBI Taxonomy" id="7064"/>
    <lineage>
        <taxon>Eukaryota</taxon>
        <taxon>Metazoa</taxon>
        <taxon>Ecdysozoa</taxon>
        <taxon>Arthropoda</taxon>
        <taxon>Hexapoda</taxon>
        <taxon>Insecta</taxon>
        <taxon>Pterygota</taxon>
        <taxon>Neoptera</taxon>
        <taxon>Endopterygota</taxon>
        <taxon>Coleoptera</taxon>
        <taxon>Polyphaga</taxon>
        <taxon>Scarabaeiformia</taxon>
        <taxon>Scarabaeidae</taxon>
        <taxon>Rutelinae</taxon>
        <taxon>Popillia</taxon>
    </lineage>
</organism>
<evidence type="ECO:0000313" key="2">
    <source>
        <dbReference type="Proteomes" id="UP001458880"/>
    </source>
</evidence>
<keyword evidence="2" id="KW-1185">Reference proteome</keyword>
<evidence type="ECO:0000313" key="1">
    <source>
        <dbReference type="EMBL" id="KAK9675286.1"/>
    </source>
</evidence>
<proteinExistence type="predicted"/>
<protein>
    <submittedName>
        <fullName evidence="1">Uncharacterized protein</fullName>
    </submittedName>
</protein>
<reference evidence="1 2" key="1">
    <citation type="journal article" date="2024" name="BMC Genomics">
        <title>De novo assembly and annotation of Popillia japonica's genome with initial clues to its potential as an invasive pest.</title>
        <authorList>
            <person name="Cucini C."/>
            <person name="Boschi S."/>
            <person name="Funari R."/>
            <person name="Cardaioli E."/>
            <person name="Iannotti N."/>
            <person name="Marturano G."/>
            <person name="Paoli F."/>
            <person name="Bruttini M."/>
            <person name="Carapelli A."/>
            <person name="Frati F."/>
            <person name="Nardi F."/>
        </authorList>
    </citation>
    <scope>NUCLEOTIDE SEQUENCE [LARGE SCALE GENOMIC DNA]</scope>
    <source>
        <strain evidence="1">DMR45628</strain>
    </source>
</reference>
<dbReference type="EMBL" id="JASPKY010001183">
    <property type="protein sequence ID" value="KAK9675286.1"/>
    <property type="molecule type" value="Genomic_DNA"/>
</dbReference>
<dbReference type="AlphaFoldDB" id="A0AAW1HG38"/>
<gene>
    <name evidence="1" type="ORF">QE152_g40477</name>
</gene>
<sequence>MKKTIISEVTTKNNKIASDNSVSCAVDIQDVQLAVPLIIPFAQYNVPIENLTHDTCNSELEFKKLLKSWN</sequence>
<dbReference type="Proteomes" id="UP001458880">
    <property type="component" value="Unassembled WGS sequence"/>
</dbReference>
<accession>A0AAW1HG38</accession>
<name>A0AAW1HG38_POPJA</name>
<comment type="caution">
    <text evidence="1">The sequence shown here is derived from an EMBL/GenBank/DDBJ whole genome shotgun (WGS) entry which is preliminary data.</text>
</comment>